<dbReference type="Gene3D" id="2.30.110.10">
    <property type="entry name" value="Electron Transport, Fmn-binding Protein, Chain A"/>
    <property type="match status" value="1"/>
</dbReference>
<dbReference type="PANTHER" id="PTHR34071">
    <property type="entry name" value="5-NITROIMIDAZOLE ANTIBIOTICS RESISTANCE PROTEIN, NIMA-FAMILY-RELATED PROTEIN-RELATED"/>
    <property type="match status" value="1"/>
</dbReference>
<dbReference type="OrthoDB" id="9794935at2"/>
<dbReference type="Proteomes" id="UP000050326">
    <property type="component" value="Unassembled WGS sequence"/>
</dbReference>
<organism evidence="1 2">
    <name type="scientific">Oxobacter pfennigii</name>
    <dbReference type="NCBI Taxonomy" id="36849"/>
    <lineage>
        <taxon>Bacteria</taxon>
        <taxon>Bacillati</taxon>
        <taxon>Bacillota</taxon>
        <taxon>Clostridia</taxon>
        <taxon>Eubacteriales</taxon>
        <taxon>Clostridiaceae</taxon>
        <taxon>Oxobacter</taxon>
    </lineage>
</organism>
<dbReference type="InterPro" id="IPR024747">
    <property type="entry name" value="Pyridox_Oxase-rel"/>
</dbReference>
<dbReference type="PATRIC" id="fig|36849.3.peg.2381"/>
<dbReference type="PANTHER" id="PTHR34071:SF2">
    <property type="entry name" value="FLAVIN-NUCLEOTIDE-BINDING PROTEIN"/>
    <property type="match status" value="1"/>
</dbReference>
<sequence>MFREMRRGRQLLSMQDTAAVMNRCTNGVLACLGDGDYPYAVPISYVYFNDKIYFHSAKAGHKIDAILKNSKVSFSVIDEDTVVSEKYTTYFRSVIAFGEARIAEGNERLEAFEALVEKYSGDQPEEAKHKEITGCTQAYIIAIDVEHITGKEAIEYVSVKK</sequence>
<dbReference type="AlphaFoldDB" id="A0A0P9AFF6"/>
<name>A0A0P9AFF6_9CLOT</name>
<keyword evidence="2" id="KW-1185">Reference proteome</keyword>
<evidence type="ECO:0000313" key="2">
    <source>
        <dbReference type="Proteomes" id="UP000050326"/>
    </source>
</evidence>
<comment type="caution">
    <text evidence="1">The sequence shown here is derived from an EMBL/GenBank/DDBJ whole genome shotgun (WGS) entry which is preliminary data.</text>
</comment>
<proteinExistence type="predicted"/>
<dbReference type="Pfam" id="PF12900">
    <property type="entry name" value="Pyridox_ox_2"/>
    <property type="match status" value="1"/>
</dbReference>
<reference evidence="1 2" key="1">
    <citation type="submission" date="2015-09" db="EMBL/GenBank/DDBJ databases">
        <title>Genome sequence of Oxobacter pfennigii DSM 3222.</title>
        <authorList>
            <person name="Poehlein A."/>
            <person name="Bengelsdorf F.R."/>
            <person name="Schiel-Bengelsdorf B."/>
            <person name="Duerre P."/>
            <person name="Daniel R."/>
        </authorList>
    </citation>
    <scope>NUCLEOTIDE SEQUENCE [LARGE SCALE GENOMIC DNA]</scope>
    <source>
        <strain evidence="1 2">DSM 3222</strain>
    </source>
</reference>
<evidence type="ECO:0000313" key="1">
    <source>
        <dbReference type="EMBL" id="KPU44092.1"/>
    </source>
</evidence>
<dbReference type="SUPFAM" id="SSF50475">
    <property type="entry name" value="FMN-binding split barrel"/>
    <property type="match status" value="1"/>
</dbReference>
<dbReference type="InterPro" id="IPR012349">
    <property type="entry name" value="Split_barrel_FMN-bd"/>
</dbReference>
<dbReference type="EMBL" id="LKET01000032">
    <property type="protein sequence ID" value="KPU44092.1"/>
    <property type="molecule type" value="Genomic_DNA"/>
</dbReference>
<gene>
    <name evidence="1" type="ORF">OXPF_22590</name>
</gene>
<dbReference type="RefSeq" id="WP_054875291.1">
    <property type="nucleotide sequence ID" value="NZ_LKET01000032.1"/>
</dbReference>
<protein>
    <submittedName>
        <fullName evidence="1">Pyridoxamine 5'-phosphate oxidase</fullName>
    </submittedName>
</protein>
<accession>A0A0P9AFF6</accession>